<proteinExistence type="predicted"/>
<evidence type="ECO:0000313" key="1">
    <source>
        <dbReference type="EMBL" id="TFD73441.1"/>
    </source>
</evidence>
<dbReference type="Proteomes" id="UP000297983">
    <property type="component" value="Unassembled WGS sequence"/>
</dbReference>
<keyword evidence="2" id="KW-1185">Reference proteome</keyword>
<name>A0A4R9B1T7_9MICO</name>
<sequence>MPQIVEGTTESTAQLRFLAGGDGGYVQGVTRFDAATGAERQHLSLVQDAEVYTVHLPASATETIVGFELSPNDQYLAVHIVPNRETAASDGYPVSAQTTDATTLFVNVATGEVRRRVLGFDATWP</sequence>
<gene>
    <name evidence="1" type="ORF">E3T50_00300</name>
</gene>
<evidence type="ECO:0000313" key="2">
    <source>
        <dbReference type="Proteomes" id="UP000297983"/>
    </source>
</evidence>
<evidence type="ECO:0008006" key="3">
    <source>
        <dbReference type="Google" id="ProtNLM"/>
    </source>
</evidence>
<comment type="caution">
    <text evidence="1">The sequence shown here is derived from an EMBL/GenBank/DDBJ whole genome shotgun (WGS) entry which is preliminary data.</text>
</comment>
<dbReference type="EMBL" id="SOHL01000003">
    <property type="protein sequence ID" value="TFD73441.1"/>
    <property type="molecule type" value="Genomic_DNA"/>
</dbReference>
<dbReference type="AlphaFoldDB" id="A0A4R9B1T7"/>
<dbReference type="RefSeq" id="WP_134550081.1">
    <property type="nucleotide sequence ID" value="NZ_SOHL01000003.1"/>
</dbReference>
<accession>A0A4R9B1T7</accession>
<organism evidence="1 2">
    <name type="scientific">Cryobacterium gelidum</name>
    <dbReference type="NCBI Taxonomy" id="1259164"/>
    <lineage>
        <taxon>Bacteria</taxon>
        <taxon>Bacillati</taxon>
        <taxon>Actinomycetota</taxon>
        <taxon>Actinomycetes</taxon>
        <taxon>Micrococcales</taxon>
        <taxon>Microbacteriaceae</taxon>
        <taxon>Cryobacterium</taxon>
    </lineage>
</organism>
<reference evidence="1 2" key="1">
    <citation type="submission" date="2019-03" db="EMBL/GenBank/DDBJ databases">
        <title>Genomics of glacier-inhabiting Cryobacterium strains.</title>
        <authorList>
            <person name="Liu Q."/>
            <person name="Xin Y.-H."/>
        </authorList>
    </citation>
    <scope>NUCLEOTIDE SEQUENCE [LARGE SCALE GENOMIC DNA]</scope>
    <source>
        <strain evidence="1 2">Hz16</strain>
    </source>
</reference>
<protein>
    <recommendedName>
        <fullName evidence="3">Lactonase family protein</fullName>
    </recommendedName>
</protein>